<evidence type="ECO:0000256" key="1">
    <source>
        <dbReference type="SAM" id="SignalP"/>
    </source>
</evidence>
<reference evidence="2 3" key="1">
    <citation type="submission" date="2018-10" db="EMBL/GenBank/DDBJ databases">
        <title>Complete genome sequence of Brevundimonas naejangsanensis BRV3.</title>
        <authorList>
            <person name="Berrios L."/>
            <person name="Ely B."/>
        </authorList>
    </citation>
    <scope>NUCLEOTIDE SEQUENCE [LARGE SCALE GENOMIC DNA]</scope>
    <source>
        <strain evidence="2 3">BRV3</strain>
    </source>
</reference>
<protein>
    <submittedName>
        <fullName evidence="2">Uncharacterized protein</fullName>
    </submittedName>
</protein>
<dbReference type="Proteomes" id="UP000276984">
    <property type="component" value="Chromosome"/>
</dbReference>
<dbReference type="EMBL" id="CP032707">
    <property type="protein sequence ID" value="AYG94211.1"/>
    <property type="molecule type" value="Genomic_DNA"/>
</dbReference>
<keyword evidence="1" id="KW-0732">Signal</keyword>
<organism evidence="2 3">
    <name type="scientific">Brevundimonas naejangsanensis</name>
    <dbReference type="NCBI Taxonomy" id="588932"/>
    <lineage>
        <taxon>Bacteria</taxon>
        <taxon>Pseudomonadati</taxon>
        <taxon>Pseudomonadota</taxon>
        <taxon>Alphaproteobacteria</taxon>
        <taxon>Caulobacterales</taxon>
        <taxon>Caulobacteraceae</taxon>
        <taxon>Brevundimonas</taxon>
    </lineage>
</organism>
<feature type="signal peptide" evidence="1">
    <location>
        <begin position="1"/>
        <end position="23"/>
    </location>
</feature>
<dbReference type="RefSeq" id="WP_121481368.1">
    <property type="nucleotide sequence ID" value="NZ_CP032707.1"/>
</dbReference>
<name>A0A494RDI7_9CAUL</name>
<proteinExistence type="predicted"/>
<feature type="chain" id="PRO_5019837123" evidence="1">
    <location>
        <begin position="24"/>
        <end position="220"/>
    </location>
</feature>
<accession>A0A494RDI7</accession>
<gene>
    <name evidence="2" type="ORF">D8I30_02680</name>
</gene>
<dbReference type="OrthoDB" id="7202554at2"/>
<evidence type="ECO:0000313" key="3">
    <source>
        <dbReference type="Proteomes" id="UP000276984"/>
    </source>
</evidence>
<sequence length="220" mass="23724">MRAALFIASLACLSPALPTPSIAQETQNQFMDRCTMALARTVGLQSYAEGACAEQWPKITRANQMVDAILSLFVAGTPSALDPADVQARASMIRWRSPTEGRLADLNVEVTRSPTVRTIFNWSASGEPVPFDPVEALRVRGAQVDPIGCSAYGAGETNSVWRVEAPGHVPFALSVYRREAPTASALSHITVSADAERNIPTLGDLRAAEPDRDWMEACPQ</sequence>
<evidence type="ECO:0000313" key="2">
    <source>
        <dbReference type="EMBL" id="AYG94211.1"/>
    </source>
</evidence>
<dbReference type="AlphaFoldDB" id="A0A494RDI7"/>
<keyword evidence="3" id="KW-1185">Reference proteome</keyword>